<dbReference type="AlphaFoldDB" id="A0A8X6X9F1"/>
<evidence type="ECO:0000313" key="1">
    <source>
        <dbReference type="EMBL" id="GFY48666.1"/>
    </source>
</evidence>
<reference evidence="1" key="1">
    <citation type="submission" date="2020-08" db="EMBL/GenBank/DDBJ databases">
        <title>Multicomponent nature underlies the extraordinary mechanical properties of spider dragline silk.</title>
        <authorList>
            <person name="Kono N."/>
            <person name="Nakamura H."/>
            <person name="Mori M."/>
            <person name="Yoshida Y."/>
            <person name="Ohtoshi R."/>
            <person name="Malay A.D."/>
            <person name="Moran D.A.P."/>
            <person name="Tomita M."/>
            <person name="Numata K."/>
            <person name="Arakawa K."/>
        </authorList>
    </citation>
    <scope>NUCLEOTIDE SEQUENCE</scope>
</reference>
<proteinExistence type="predicted"/>
<dbReference type="EMBL" id="BMAV01006598">
    <property type="protein sequence ID" value="GFY48666.1"/>
    <property type="molecule type" value="Genomic_DNA"/>
</dbReference>
<gene>
    <name evidence="1" type="ORF">TNIN_246101</name>
</gene>
<accession>A0A8X6X9F1</accession>
<dbReference type="Proteomes" id="UP000886998">
    <property type="component" value="Unassembled WGS sequence"/>
</dbReference>
<keyword evidence="2" id="KW-1185">Reference proteome</keyword>
<sequence length="109" mass="11975">MVFRKCGSQVRVIIGSERKDKEPLGKGVSSLTLPSKKDGDFVLSEGYCFITLRSVGVETDPPAQPSFAGSRPLRAELLNRLRPLESHRQIAGWLMTKVSGVVAFLQEDS</sequence>
<organism evidence="1 2">
    <name type="scientific">Trichonephila inaurata madagascariensis</name>
    <dbReference type="NCBI Taxonomy" id="2747483"/>
    <lineage>
        <taxon>Eukaryota</taxon>
        <taxon>Metazoa</taxon>
        <taxon>Ecdysozoa</taxon>
        <taxon>Arthropoda</taxon>
        <taxon>Chelicerata</taxon>
        <taxon>Arachnida</taxon>
        <taxon>Araneae</taxon>
        <taxon>Araneomorphae</taxon>
        <taxon>Entelegynae</taxon>
        <taxon>Araneoidea</taxon>
        <taxon>Nephilidae</taxon>
        <taxon>Trichonephila</taxon>
        <taxon>Trichonephila inaurata</taxon>
    </lineage>
</organism>
<name>A0A8X6X9F1_9ARAC</name>
<comment type="caution">
    <text evidence="1">The sequence shown here is derived from an EMBL/GenBank/DDBJ whole genome shotgun (WGS) entry which is preliminary data.</text>
</comment>
<protein>
    <submittedName>
        <fullName evidence="1">Uncharacterized protein</fullName>
    </submittedName>
</protein>
<evidence type="ECO:0000313" key="2">
    <source>
        <dbReference type="Proteomes" id="UP000886998"/>
    </source>
</evidence>